<dbReference type="InterPro" id="IPR036640">
    <property type="entry name" value="ABC1_TM_sf"/>
</dbReference>
<evidence type="ECO:0000313" key="12">
    <source>
        <dbReference type="EMBL" id="PXX75028.1"/>
    </source>
</evidence>
<dbReference type="GO" id="GO:0016887">
    <property type="term" value="F:ATP hydrolysis activity"/>
    <property type="evidence" value="ECO:0007669"/>
    <property type="project" value="InterPro"/>
</dbReference>
<organism evidence="12 13">
    <name type="scientific">Dielma fastidiosa</name>
    <dbReference type="NCBI Taxonomy" id="1034346"/>
    <lineage>
        <taxon>Bacteria</taxon>
        <taxon>Bacillati</taxon>
        <taxon>Bacillota</taxon>
        <taxon>Erysipelotrichia</taxon>
        <taxon>Erysipelotrichales</taxon>
        <taxon>Erysipelotrichaceae</taxon>
        <taxon>Dielma</taxon>
    </lineage>
</organism>
<dbReference type="InterPro" id="IPR027417">
    <property type="entry name" value="P-loop_NTPase"/>
</dbReference>
<dbReference type="Pfam" id="PF00005">
    <property type="entry name" value="ABC_tran"/>
    <property type="match status" value="1"/>
</dbReference>
<comment type="caution">
    <text evidence="12">The sequence shown here is derived from an EMBL/GenBank/DDBJ whole genome shotgun (WGS) entry which is preliminary data.</text>
</comment>
<feature type="transmembrane region" description="Helical" evidence="9">
    <location>
        <begin position="125"/>
        <end position="149"/>
    </location>
</feature>
<dbReference type="InterPro" id="IPR017871">
    <property type="entry name" value="ABC_transporter-like_CS"/>
</dbReference>
<dbReference type="InterPro" id="IPR003439">
    <property type="entry name" value="ABC_transporter-like_ATP-bd"/>
</dbReference>
<keyword evidence="5" id="KW-0547">Nucleotide-binding</keyword>
<dbReference type="SUPFAM" id="SSF52540">
    <property type="entry name" value="P-loop containing nucleoside triphosphate hydrolases"/>
    <property type="match status" value="1"/>
</dbReference>
<keyword evidence="6 12" id="KW-0067">ATP-binding</keyword>
<evidence type="ECO:0000256" key="4">
    <source>
        <dbReference type="ARBA" id="ARBA00022692"/>
    </source>
</evidence>
<evidence type="ECO:0000256" key="1">
    <source>
        <dbReference type="ARBA" id="ARBA00004651"/>
    </source>
</evidence>
<keyword evidence="4 9" id="KW-0812">Transmembrane</keyword>
<dbReference type="CDD" id="cd18548">
    <property type="entry name" value="ABC_6TM_Tm287_like"/>
    <property type="match status" value="1"/>
</dbReference>
<dbReference type="RefSeq" id="WP_022937789.1">
    <property type="nucleotide sequence ID" value="NZ_CABKRQ010000003.1"/>
</dbReference>
<dbReference type="PANTHER" id="PTHR43394:SF1">
    <property type="entry name" value="ATP-BINDING CASSETTE SUB-FAMILY B MEMBER 10, MITOCHONDRIAL"/>
    <property type="match status" value="1"/>
</dbReference>
<dbReference type="GO" id="GO:0015421">
    <property type="term" value="F:ABC-type oligopeptide transporter activity"/>
    <property type="evidence" value="ECO:0007669"/>
    <property type="project" value="TreeGrafter"/>
</dbReference>
<reference evidence="12 13" key="1">
    <citation type="submission" date="2018-05" db="EMBL/GenBank/DDBJ databases">
        <title>Genomic Encyclopedia of Type Strains, Phase IV (KMG-IV): sequencing the most valuable type-strain genomes for metagenomic binning, comparative biology and taxonomic classification.</title>
        <authorList>
            <person name="Goeker M."/>
        </authorList>
    </citation>
    <scope>NUCLEOTIDE SEQUENCE [LARGE SCALE GENOMIC DNA]</scope>
    <source>
        <strain evidence="12 13">JC118</strain>
    </source>
</reference>
<keyword evidence="3" id="KW-1003">Cell membrane</keyword>
<evidence type="ECO:0000256" key="5">
    <source>
        <dbReference type="ARBA" id="ARBA00022741"/>
    </source>
</evidence>
<evidence type="ECO:0000256" key="2">
    <source>
        <dbReference type="ARBA" id="ARBA00022448"/>
    </source>
</evidence>
<evidence type="ECO:0000259" key="11">
    <source>
        <dbReference type="PROSITE" id="PS50929"/>
    </source>
</evidence>
<dbReference type="PROSITE" id="PS50893">
    <property type="entry name" value="ABC_TRANSPORTER_2"/>
    <property type="match status" value="1"/>
</dbReference>
<feature type="transmembrane region" description="Helical" evidence="9">
    <location>
        <begin position="242"/>
        <end position="260"/>
    </location>
</feature>
<dbReference type="Pfam" id="PF00664">
    <property type="entry name" value="ABC_membrane"/>
    <property type="match status" value="1"/>
</dbReference>
<dbReference type="InterPro" id="IPR039421">
    <property type="entry name" value="Type_1_exporter"/>
</dbReference>
<dbReference type="Proteomes" id="UP000247612">
    <property type="component" value="Unassembled WGS sequence"/>
</dbReference>
<dbReference type="PROSITE" id="PS00211">
    <property type="entry name" value="ABC_TRANSPORTER_1"/>
    <property type="match status" value="1"/>
</dbReference>
<keyword evidence="7 9" id="KW-1133">Transmembrane helix</keyword>
<dbReference type="STRING" id="1034346.GCA_000313565_01486"/>
<dbReference type="AlphaFoldDB" id="A0A318KS01"/>
<protein>
    <submittedName>
        <fullName evidence="12">ATP-binding cassette subfamily B protein</fullName>
    </submittedName>
</protein>
<evidence type="ECO:0000256" key="7">
    <source>
        <dbReference type="ARBA" id="ARBA00022989"/>
    </source>
</evidence>
<dbReference type="GO" id="GO:0005886">
    <property type="term" value="C:plasma membrane"/>
    <property type="evidence" value="ECO:0007669"/>
    <property type="project" value="UniProtKB-SubCell"/>
</dbReference>
<evidence type="ECO:0000256" key="3">
    <source>
        <dbReference type="ARBA" id="ARBA00022475"/>
    </source>
</evidence>
<dbReference type="InterPro" id="IPR003593">
    <property type="entry name" value="AAA+_ATPase"/>
</dbReference>
<dbReference type="SUPFAM" id="SSF90123">
    <property type="entry name" value="ABC transporter transmembrane region"/>
    <property type="match status" value="1"/>
</dbReference>
<dbReference type="OrthoDB" id="9762778at2"/>
<keyword evidence="8 9" id="KW-0472">Membrane</keyword>
<dbReference type="Gene3D" id="1.20.1560.10">
    <property type="entry name" value="ABC transporter type 1, transmembrane domain"/>
    <property type="match status" value="1"/>
</dbReference>
<feature type="domain" description="ABC transporter" evidence="10">
    <location>
        <begin position="332"/>
        <end position="567"/>
    </location>
</feature>
<name>A0A318KS01_9FIRM</name>
<evidence type="ECO:0000259" key="10">
    <source>
        <dbReference type="PROSITE" id="PS50893"/>
    </source>
</evidence>
<dbReference type="SMART" id="SM00382">
    <property type="entry name" value="AAA"/>
    <property type="match status" value="1"/>
</dbReference>
<gene>
    <name evidence="12" type="ORF">DES51_12110</name>
</gene>
<feature type="domain" description="ABC transmembrane type-1" evidence="11">
    <location>
        <begin position="16"/>
        <end position="298"/>
    </location>
</feature>
<keyword evidence="2" id="KW-0813">Transport</keyword>
<feature type="transmembrane region" description="Helical" evidence="9">
    <location>
        <begin position="20"/>
        <end position="40"/>
    </location>
</feature>
<feature type="transmembrane region" description="Helical" evidence="9">
    <location>
        <begin position="272"/>
        <end position="296"/>
    </location>
</feature>
<dbReference type="PROSITE" id="PS50929">
    <property type="entry name" value="ABC_TM1F"/>
    <property type="match status" value="1"/>
</dbReference>
<dbReference type="FunFam" id="3.40.50.300:FF:000221">
    <property type="entry name" value="Multidrug ABC transporter ATP-binding protein"/>
    <property type="match status" value="1"/>
</dbReference>
<dbReference type="PANTHER" id="PTHR43394">
    <property type="entry name" value="ATP-DEPENDENT PERMEASE MDL1, MITOCHONDRIAL"/>
    <property type="match status" value="1"/>
</dbReference>
<evidence type="ECO:0000256" key="6">
    <source>
        <dbReference type="ARBA" id="ARBA00022840"/>
    </source>
</evidence>
<dbReference type="InterPro" id="IPR011527">
    <property type="entry name" value="ABC1_TM_dom"/>
</dbReference>
<feature type="transmembrane region" description="Helical" evidence="9">
    <location>
        <begin position="52"/>
        <end position="79"/>
    </location>
</feature>
<accession>A0A318KS01</accession>
<dbReference type="Gene3D" id="3.40.50.300">
    <property type="entry name" value="P-loop containing nucleotide triphosphate hydrolases"/>
    <property type="match status" value="1"/>
</dbReference>
<comment type="subcellular location">
    <subcellularLocation>
        <location evidence="1">Cell membrane</location>
        <topology evidence="1">Multi-pass membrane protein</topology>
    </subcellularLocation>
</comment>
<dbReference type="GO" id="GO:0005524">
    <property type="term" value="F:ATP binding"/>
    <property type="evidence" value="ECO:0007669"/>
    <property type="project" value="UniProtKB-KW"/>
</dbReference>
<proteinExistence type="predicted"/>
<evidence type="ECO:0000256" key="8">
    <source>
        <dbReference type="ARBA" id="ARBA00023136"/>
    </source>
</evidence>
<evidence type="ECO:0000256" key="9">
    <source>
        <dbReference type="SAM" id="Phobius"/>
    </source>
</evidence>
<feature type="transmembrane region" description="Helical" evidence="9">
    <location>
        <begin position="155"/>
        <end position="174"/>
    </location>
</feature>
<keyword evidence="13" id="KW-1185">Reference proteome</keyword>
<dbReference type="EMBL" id="QJKH01000021">
    <property type="protein sequence ID" value="PXX75028.1"/>
    <property type="molecule type" value="Genomic_DNA"/>
</dbReference>
<sequence>MKKLLIYLKKYQKELVLGPLFKLVEAIFELIVPLIMAAIIDQGIKGHDLPLILHYGLLLVLLAVVGLASSLICQYFAALASQGFGTDLRNAMFAHIQSLSYFEVDQIGTLSLITRCNNDINQLQLAVAMIIRLALRAPFLVLGSCIMAMRIDWQLALVFLIAAPLITIVLYLIMSRSIPYYRSIQSKLDRLSLLTRENLDGIRVIRATSNQEHEQQRFTLAVEELFDTSIKAGKIQSNLNPLTYLIVNFSILAIIYYGSHRVYGGSLTQGEIIAFVSYMTQMLLALNVVANLVVIFTKAGASANRVSEVLSLSSSIQFNDHQPLAKDSEATVTMKHVSFHYPNSEENILEDISFTLKPGEVLGIIGGTGAGKSTLIHLINRFYDISEGELTLYGRDPKNITEDELRGLIGLVPQKNILFTGTIRENMCWGKPDADDEEIWEALRDAQAADFVMQQKSGLDTLVNQGGRNFSGGQRQRLAIARALVKKPALLILDDSSSALDYATDAKLQKALKLKGKKRSLILISQRANSLRYADQILVLDDGKMAGLGTHEELLKSSPVYVEICASQLSEKEMNNL</sequence>
<evidence type="ECO:0000313" key="13">
    <source>
        <dbReference type="Proteomes" id="UP000247612"/>
    </source>
</evidence>